<proteinExistence type="predicted"/>
<dbReference type="RefSeq" id="WP_343860903.1">
    <property type="nucleotide sequence ID" value="NZ_BAAAFD010000008.1"/>
</dbReference>
<evidence type="ECO:0008006" key="4">
    <source>
        <dbReference type="Google" id="ProtNLM"/>
    </source>
</evidence>
<dbReference type="EMBL" id="BAAAFD010000008">
    <property type="protein sequence ID" value="GAA0858306.1"/>
    <property type="molecule type" value="Genomic_DNA"/>
</dbReference>
<dbReference type="Proteomes" id="UP001500359">
    <property type="component" value="Unassembled WGS sequence"/>
</dbReference>
<reference evidence="2 3" key="1">
    <citation type="journal article" date="2019" name="Int. J. Syst. Evol. Microbiol.">
        <title>The Global Catalogue of Microorganisms (GCM) 10K type strain sequencing project: providing services to taxonomists for standard genome sequencing and annotation.</title>
        <authorList>
            <consortium name="The Broad Institute Genomics Platform"/>
            <consortium name="The Broad Institute Genome Sequencing Center for Infectious Disease"/>
            <person name="Wu L."/>
            <person name="Ma J."/>
        </authorList>
    </citation>
    <scope>NUCLEOTIDE SEQUENCE [LARGE SCALE GENOMIC DNA]</scope>
    <source>
        <strain evidence="2 3">JCM 15896</strain>
    </source>
</reference>
<organism evidence="2 3">
    <name type="scientific">Aliiglaciecola litoralis</name>
    <dbReference type="NCBI Taxonomy" id="582857"/>
    <lineage>
        <taxon>Bacteria</taxon>
        <taxon>Pseudomonadati</taxon>
        <taxon>Pseudomonadota</taxon>
        <taxon>Gammaproteobacteria</taxon>
        <taxon>Alteromonadales</taxon>
        <taxon>Alteromonadaceae</taxon>
        <taxon>Aliiglaciecola</taxon>
    </lineage>
</organism>
<dbReference type="PROSITE" id="PS51257">
    <property type="entry name" value="PROKAR_LIPOPROTEIN"/>
    <property type="match status" value="1"/>
</dbReference>
<feature type="chain" id="PRO_5046376187" description="DUF2846 domain-containing protein" evidence="1">
    <location>
        <begin position="23"/>
        <end position="188"/>
    </location>
</feature>
<name>A0ABN1LNF7_9ALTE</name>
<keyword evidence="3" id="KW-1185">Reference proteome</keyword>
<evidence type="ECO:0000313" key="2">
    <source>
        <dbReference type="EMBL" id="GAA0858306.1"/>
    </source>
</evidence>
<accession>A0ABN1LNF7</accession>
<comment type="caution">
    <text evidence="2">The sequence shown here is derived from an EMBL/GenBank/DDBJ whole genome shotgun (WGS) entry which is preliminary data.</text>
</comment>
<protein>
    <recommendedName>
        <fullName evidence="4">DUF2846 domain-containing protein</fullName>
    </recommendedName>
</protein>
<feature type="signal peptide" evidence="1">
    <location>
        <begin position="1"/>
        <end position="22"/>
    </location>
</feature>
<gene>
    <name evidence="2" type="ORF">GCM10009114_27410</name>
</gene>
<keyword evidence="1" id="KW-0732">Signal</keyword>
<sequence length="188" mass="21169">MKKSFIRTVIFLFILASIVGCAQTVTTLTEDSDIIEPAKISDTGYLLMAIDTSSTLQELHISGEASLKLTSKDLRQGTNYILLNVEAGNYTLDKIVISNFRVAEFNNEYWSFRIKPGAINYIGEVYAHNVGWFDKTPRFELVNNASMALEFMEDKFQNILQSRKIIYAGPGEDNFFSLVDNVSKKASQ</sequence>
<evidence type="ECO:0000256" key="1">
    <source>
        <dbReference type="SAM" id="SignalP"/>
    </source>
</evidence>
<evidence type="ECO:0000313" key="3">
    <source>
        <dbReference type="Proteomes" id="UP001500359"/>
    </source>
</evidence>